<evidence type="ECO:0000313" key="1">
    <source>
        <dbReference type="EMBL" id="SHH11930.1"/>
    </source>
</evidence>
<organism evidence="1 2">
    <name type="scientific">Desulfosporosinus lacus DSM 15449</name>
    <dbReference type="NCBI Taxonomy" id="1121420"/>
    <lineage>
        <taxon>Bacteria</taxon>
        <taxon>Bacillati</taxon>
        <taxon>Bacillota</taxon>
        <taxon>Clostridia</taxon>
        <taxon>Eubacteriales</taxon>
        <taxon>Desulfitobacteriaceae</taxon>
        <taxon>Desulfosporosinus</taxon>
    </lineage>
</organism>
<dbReference type="STRING" id="1121420.SAMN02746098_00218"/>
<name>A0A1M5QDI4_9FIRM</name>
<reference evidence="2" key="1">
    <citation type="submission" date="2016-11" db="EMBL/GenBank/DDBJ databases">
        <authorList>
            <person name="Varghese N."/>
            <person name="Submissions S."/>
        </authorList>
    </citation>
    <scope>NUCLEOTIDE SEQUENCE [LARGE SCALE GENOMIC DNA]</scope>
    <source>
        <strain evidence="2">DSM 15449</strain>
    </source>
</reference>
<sequence>MLILKGKKSNGIVGKYKSIIDARKIFSDAQRYLTQNQVEQELILVEGDRVVMICMLRMFSNQASLSPT</sequence>
<proteinExistence type="predicted"/>
<dbReference type="EMBL" id="FQXJ01000003">
    <property type="protein sequence ID" value="SHH11930.1"/>
    <property type="molecule type" value="Genomic_DNA"/>
</dbReference>
<dbReference type="AlphaFoldDB" id="A0A1M5QDI4"/>
<gene>
    <name evidence="1" type="ORF">SAMN02746098_00218</name>
</gene>
<dbReference type="RefSeq" id="WP_073027187.1">
    <property type="nucleotide sequence ID" value="NZ_FQXJ01000003.1"/>
</dbReference>
<dbReference type="OrthoDB" id="1799188at2"/>
<keyword evidence="2" id="KW-1185">Reference proteome</keyword>
<accession>A0A1M5QDI4</accession>
<evidence type="ECO:0000313" key="2">
    <source>
        <dbReference type="Proteomes" id="UP000183954"/>
    </source>
</evidence>
<protein>
    <submittedName>
        <fullName evidence="1">Uncharacterized protein</fullName>
    </submittedName>
</protein>
<dbReference type="Proteomes" id="UP000183954">
    <property type="component" value="Unassembled WGS sequence"/>
</dbReference>